<accession>A0A090S6Q0</accession>
<dbReference type="STRING" id="990268.JCM19235_7031"/>
<comment type="caution">
    <text evidence="2">The sequence shown here is derived from an EMBL/GenBank/DDBJ whole genome shotgun (WGS) entry which is preliminary data.</text>
</comment>
<gene>
    <name evidence="2" type="ORF">JCM19235_7031</name>
</gene>
<dbReference type="EC" id="2.3.1.15" evidence="2"/>
<proteinExistence type="predicted"/>
<dbReference type="Proteomes" id="UP000029228">
    <property type="component" value="Unassembled WGS sequence"/>
</dbReference>
<dbReference type="EMBL" id="BBMR01000021">
    <property type="protein sequence ID" value="GAL23395.1"/>
    <property type="molecule type" value="Genomic_DNA"/>
</dbReference>
<dbReference type="InterPro" id="IPR045520">
    <property type="entry name" value="GPAT/DHAPAT_C"/>
</dbReference>
<reference evidence="2 3" key="1">
    <citation type="submission" date="2014-09" db="EMBL/GenBank/DDBJ databases">
        <title>Vibrio maritimus JCM 19235. (C45) whole genome shotgun sequence.</title>
        <authorList>
            <person name="Sawabe T."/>
            <person name="Meirelles P."/>
            <person name="Nakanishi M."/>
            <person name="Sayaka M."/>
            <person name="Hattori M."/>
            <person name="Ohkuma M."/>
        </authorList>
    </citation>
    <scope>NUCLEOTIDE SEQUENCE [LARGE SCALE GENOMIC DNA]</scope>
    <source>
        <strain evidence="3">JCM19235</strain>
    </source>
</reference>
<feature type="domain" description="GPAT/DHAPAT C-terminal" evidence="1">
    <location>
        <begin position="3"/>
        <end position="84"/>
    </location>
</feature>
<dbReference type="Pfam" id="PF19277">
    <property type="entry name" value="GPAT_C"/>
    <property type="match status" value="1"/>
</dbReference>
<sequence>MNQSNTQTLMLLGRTISETLQRYAISLNLLACYPELGKRDLEQKSQDIAQRLGRLHSINAPEFFDKGVFAALFSTLKEQGYLDIDGNCDIAATENLAGMLYGLLYPEVRLTIQESVHQSDPSLDDDESIESE</sequence>
<evidence type="ECO:0000313" key="2">
    <source>
        <dbReference type="EMBL" id="GAL23395.1"/>
    </source>
</evidence>
<name>A0A090S6Q0_9VIBR</name>
<keyword evidence="2" id="KW-0012">Acyltransferase</keyword>
<dbReference type="GO" id="GO:0004366">
    <property type="term" value="F:glycerol-3-phosphate O-acyltransferase activity"/>
    <property type="evidence" value="ECO:0007669"/>
    <property type="project" value="UniProtKB-EC"/>
</dbReference>
<organism evidence="2 3">
    <name type="scientific">Vibrio maritimus</name>
    <dbReference type="NCBI Taxonomy" id="990268"/>
    <lineage>
        <taxon>Bacteria</taxon>
        <taxon>Pseudomonadati</taxon>
        <taxon>Pseudomonadota</taxon>
        <taxon>Gammaproteobacteria</taxon>
        <taxon>Vibrionales</taxon>
        <taxon>Vibrionaceae</taxon>
        <taxon>Vibrio</taxon>
    </lineage>
</organism>
<protein>
    <submittedName>
        <fullName evidence="2">Glycerol-3-phosphate acyltransferase</fullName>
        <ecNumber evidence="2">2.3.1.15</ecNumber>
    </submittedName>
</protein>
<evidence type="ECO:0000313" key="3">
    <source>
        <dbReference type="Proteomes" id="UP000029228"/>
    </source>
</evidence>
<keyword evidence="2" id="KW-0808">Transferase</keyword>
<dbReference type="AlphaFoldDB" id="A0A090S6Q0"/>
<evidence type="ECO:0000259" key="1">
    <source>
        <dbReference type="Pfam" id="PF19277"/>
    </source>
</evidence>
<keyword evidence="3" id="KW-1185">Reference proteome</keyword>